<keyword evidence="3" id="KW-1185">Reference proteome</keyword>
<dbReference type="KEGG" id="pde:Pden_2808"/>
<dbReference type="eggNOG" id="ENOG50314EW">
    <property type="taxonomic scope" value="Bacteria"/>
</dbReference>
<organism evidence="2 3">
    <name type="scientific">Paracoccus denitrificans (strain Pd 1222)</name>
    <dbReference type="NCBI Taxonomy" id="318586"/>
    <lineage>
        <taxon>Bacteria</taxon>
        <taxon>Pseudomonadati</taxon>
        <taxon>Pseudomonadota</taxon>
        <taxon>Alphaproteobacteria</taxon>
        <taxon>Rhodobacterales</taxon>
        <taxon>Paracoccaceae</taxon>
        <taxon>Paracoccus</taxon>
    </lineage>
</organism>
<accession>A1B5U8</accession>
<dbReference type="STRING" id="318586.Pden_2808"/>
<keyword evidence="1" id="KW-0812">Transmembrane</keyword>
<dbReference type="RefSeq" id="WP_011749083.1">
    <property type="nucleotide sequence ID" value="NC_008686.1"/>
</dbReference>
<keyword evidence="1" id="KW-1133">Transmembrane helix</keyword>
<proteinExistence type="predicted"/>
<protein>
    <submittedName>
        <fullName evidence="2">Uncharacterized protein</fullName>
    </submittedName>
</protein>
<evidence type="ECO:0000256" key="1">
    <source>
        <dbReference type="SAM" id="Phobius"/>
    </source>
</evidence>
<feature type="transmembrane region" description="Helical" evidence="1">
    <location>
        <begin position="45"/>
        <end position="65"/>
    </location>
</feature>
<dbReference type="Proteomes" id="UP000000361">
    <property type="component" value="Chromosome 1"/>
</dbReference>
<name>A1B5U8_PARDP</name>
<dbReference type="OrthoDB" id="7778787at2"/>
<dbReference type="AlphaFoldDB" id="A1B5U8"/>
<gene>
    <name evidence="2" type="ordered locus">Pden_2808</name>
</gene>
<dbReference type="HOGENOM" id="CLU_1990495_0_0_5"/>
<sequence>MRILSIFCGLSFAVMAGYFLAFATLSMLATAPMPATDSLPLDRSFGPICWVALGLALLSGGLACLSRCEGWAALAIGCGIFVLCHLAMLAGLGGTGVPALLCLIAAGFALVPLVHTPSSYWRVAG</sequence>
<keyword evidence="1" id="KW-0472">Membrane</keyword>
<dbReference type="EMBL" id="CP000489">
    <property type="protein sequence ID" value="ABL70892.1"/>
    <property type="molecule type" value="Genomic_DNA"/>
</dbReference>
<dbReference type="EnsemblBacteria" id="ABL70892">
    <property type="protein sequence ID" value="ABL70892"/>
    <property type="gene ID" value="Pden_2808"/>
</dbReference>
<feature type="transmembrane region" description="Helical" evidence="1">
    <location>
        <begin position="72"/>
        <end position="90"/>
    </location>
</feature>
<evidence type="ECO:0000313" key="2">
    <source>
        <dbReference type="EMBL" id="ABL70892.1"/>
    </source>
</evidence>
<evidence type="ECO:0000313" key="3">
    <source>
        <dbReference type="Proteomes" id="UP000000361"/>
    </source>
</evidence>
<reference evidence="3" key="1">
    <citation type="submission" date="2006-12" db="EMBL/GenBank/DDBJ databases">
        <title>Complete sequence of chromosome 1 of Paracoccus denitrificans PD1222.</title>
        <authorList>
            <person name="Copeland A."/>
            <person name="Lucas S."/>
            <person name="Lapidus A."/>
            <person name="Barry K."/>
            <person name="Detter J.C."/>
            <person name="Glavina del Rio T."/>
            <person name="Hammon N."/>
            <person name="Israni S."/>
            <person name="Dalin E."/>
            <person name="Tice H."/>
            <person name="Pitluck S."/>
            <person name="Munk A.C."/>
            <person name="Brettin T."/>
            <person name="Bruce D."/>
            <person name="Han C."/>
            <person name="Tapia R."/>
            <person name="Gilna P."/>
            <person name="Schmutz J."/>
            <person name="Larimer F."/>
            <person name="Land M."/>
            <person name="Hauser L."/>
            <person name="Kyrpides N."/>
            <person name="Lykidis A."/>
            <person name="Spiro S."/>
            <person name="Richardson D.J."/>
            <person name="Moir J.W.B."/>
            <person name="Ferguson S.J."/>
            <person name="van Spanning R.J.M."/>
            <person name="Richardson P."/>
        </authorList>
    </citation>
    <scope>NUCLEOTIDE SEQUENCE [LARGE SCALE GENOMIC DNA]</scope>
    <source>
        <strain evidence="3">Pd 1222</strain>
    </source>
</reference>
<feature type="transmembrane region" description="Helical" evidence="1">
    <location>
        <begin position="96"/>
        <end position="114"/>
    </location>
</feature>